<sequence length="431" mass="50207">MVHTEQHRRRKAGMNDLCNSKSSPKGSGAVRKSPSIKVMYPFSHQVGGHTQMLLLERDTLCKPLIQRELHFYQNVPRGMKRFVPDYKGVIQVRRVNKNPEFLQPIQKNSVACSNENNQKQDQNHDDIERWHYGTDQQYRVQVHSYKDEMILLNDPVSQFLVENKHTSSNYSYFLLLENVASHFCRPCILDLKMGTRQHGDDAPDDKRCRQMAKCAASTSATLGVRLCGMQVYQANRRNYVWKDKYYGRTLDECGFRYTLYQFFHNGIQLKVSLIDRVLEKLQELRKTIENQHSFRFYSSSLLVLYEGCEHNNNSLDFGDRIQATSSHNISYNGDENIELHFLREHPICDKRILTSEPSRSRSYEIDIRMIDFAHTTYKGYKGDTTIHNGPDNGYLLGLDNLVRILREVLNMNQKYSSAAVCHREDLVYQGT</sequence>
<name>A0ABM1T1Y5_LIMPO</name>
<dbReference type="Pfam" id="PF03770">
    <property type="entry name" value="IPK"/>
    <property type="match status" value="1"/>
</dbReference>
<evidence type="ECO:0000256" key="2">
    <source>
        <dbReference type="ARBA" id="ARBA00022679"/>
    </source>
</evidence>
<feature type="compositionally biased region" description="Basic residues" evidence="5">
    <location>
        <begin position="1"/>
        <end position="12"/>
    </location>
</feature>
<dbReference type="RefSeq" id="XP_022249891.1">
    <property type="nucleotide sequence ID" value="XM_022394183.1"/>
</dbReference>
<evidence type="ECO:0000256" key="4">
    <source>
        <dbReference type="RuleBase" id="RU363090"/>
    </source>
</evidence>
<comment type="similarity">
    <text evidence="1 4">Belongs to the inositol phosphokinase (IPK) family.</text>
</comment>
<keyword evidence="2 4" id="KW-0808">Transferase</keyword>
<dbReference type="Gene3D" id="3.30.470.160">
    <property type="entry name" value="Inositol polyphosphate kinase"/>
    <property type="match status" value="1"/>
</dbReference>
<keyword evidence="6" id="KW-1185">Reference proteome</keyword>
<dbReference type="GeneID" id="106465718"/>
<reference evidence="7" key="1">
    <citation type="submission" date="2025-08" db="UniProtKB">
        <authorList>
            <consortium name="RefSeq"/>
        </authorList>
    </citation>
    <scope>IDENTIFICATION</scope>
    <source>
        <tissue evidence="7">Muscle</tissue>
    </source>
</reference>
<evidence type="ECO:0000256" key="5">
    <source>
        <dbReference type="SAM" id="MobiDB-lite"/>
    </source>
</evidence>
<dbReference type="SUPFAM" id="SSF56104">
    <property type="entry name" value="SAICAR synthase-like"/>
    <property type="match status" value="1"/>
</dbReference>
<proteinExistence type="inferred from homology"/>
<dbReference type="InterPro" id="IPR005522">
    <property type="entry name" value="IPK"/>
</dbReference>
<gene>
    <name evidence="7" type="primary">LOC106465718</name>
</gene>
<dbReference type="Proteomes" id="UP000694941">
    <property type="component" value="Unplaced"/>
</dbReference>
<dbReference type="PANTHER" id="PTHR12400">
    <property type="entry name" value="INOSITOL POLYPHOSPHATE KINASE"/>
    <property type="match status" value="1"/>
</dbReference>
<dbReference type="EC" id="2.7.-.-" evidence="4"/>
<evidence type="ECO:0000256" key="3">
    <source>
        <dbReference type="ARBA" id="ARBA00022777"/>
    </source>
</evidence>
<organism evidence="6 7">
    <name type="scientific">Limulus polyphemus</name>
    <name type="common">Atlantic horseshoe crab</name>
    <dbReference type="NCBI Taxonomy" id="6850"/>
    <lineage>
        <taxon>Eukaryota</taxon>
        <taxon>Metazoa</taxon>
        <taxon>Ecdysozoa</taxon>
        <taxon>Arthropoda</taxon>
        <taxon>Chelicerata</taxon>
        <taxon>Merostomata</taxon>
        <taxon>Xiphosura</taxon>
        <taxon>Limulidae</taxon>
        <taxon>Limulus</taxon>
    </lineage>
</organism>
<evidence type="ECO:0000313" key="7">
    <source>
        <dbReference type="RefSeq" id="XP_022249891.1"/>
    </source>
</evidence>
<protein>
    <recommendedName>
        <fullName evidence="4">Kinase</fullName>
        <ecNumber evidence="4">2.7.-.-</ecNumber>
    </recommendedName>
</protein>
<keyword evidence="3 4" id="KW-0418">Kinase</keyword>
<dbReference type="PANTHER" id="PTHR12400:SF21">
    <property type="entry name" value="KINASE"/>
    <property type="match status" value="1"/>
</dbReference>
<dbReference type="InterPro" id="IPR038286">
    <property type="entry name" value="IPK_sf"/>
</dbReference>
<feature type="region of interest" description="Disordered" evidence="5">
    <location>
        <begin position="1"/>
        <end position="32"/>
    </location>
</feature>
<evidence type="ECO:0000313" key="6">
    <source>
        <dbReference type="Proteomes" id="UP000694941"/>
    </source>
</evidence>
<accession>A0ABM1T1Y5</accession>
<evidence type="ECO:0000256" key="1">
    <source>
        <dbReference type="ARBA" id="ARBA00007374"/>
    </source>
</evidence>